<evidence type="ECO:0000313" key="3">
    <source>
        <dbReference type="EMBL" id="MCK2221291.1"/>
    </source>
</evidence>
<dbReference type="SUPFAM" id="SSF140453">
    <property type="entry name" value="EsxAB dimer-like"/>
    <property type="match status" value="1"/>
</dbReference>
<sequence>MSERQVVVILSFEKMPQGDWPQLEADEIKRLLGDTDPFTIQGAGQTYQYASSKVDAAISTLEEHAAKIAQVWKGPDAAKARHALEMLHASGKELSTKLSLMGSALQSYAGHLTDAKSKANEEVTVPGANQMSSSEEKVVRDGLEKVQAQRALWELNKQIVSLYNIEVPHDVSYELPTVTIPPLVDPEQVDYPDGPGTTAPKLSSVNYDTSSGSTGSSGNGSSGSGSGSSGSGSSGSTGPGSGSTDPGGNDPNGSNPGGSDPNGSDPNGSDPNGSNPNDPGTQQPSDPGAQNPGQTQNPGAQNPGGDTVPPVIGADDRTTTDGSNGLDPRQTDVASFQPQTGVLNPSLSTFTTPPPATTISPPPSIGLSPVGATPGVPSVIGSPGLVAGQSPLAAAAGRGLGGASSGMPFMPFMGGAGGAGEHGDLERNTFLSEDASCWTTGHDTTDPVIG</sequence>
<dbReference type="EMBL" id="JAKRKC020000003">
    <property type="protein sequence ID" value="MCK2221291.1"/>
    <property type="molecule type" value="Genomic_DNA"/>
</dbReference>
<dbReference type="Pfam" id="PF25547">
    <property type="entry name" value="WXG100_2"/>
    <property type="match status" value="1"/>
</dbReference>
<dbReference type="InterPro" id="IPR057746">
    <property type="entry name" value="CpnT-like_N"/>
</dbReference>
<feature type="domain" description="Outer membrane channel protein CpnT-like N-terminal" evidence="2">
    <location>
        <begin position="34"/>
        <end position="125"/>
    </location>
</feature>
<evidence type="ECO:0000259" key="2">
    <source>
        <dbReference type="Pfam" id="PF25547"/>
    </source>
</evidence>
<feature type="region of interest" description="Disordered" evidence="1">
    <location>
        <begin position="182"/>
        <end position="387"/>
    </location>
</feature>
<organism evidence="3 4">
    <name type="scientific">Actinomadura luzonensis</name>
    <dbReference type="NCBI Taxonomy" id="2805427"/>
    <lineage>
        <taxon>Bacteria</taxon>
        <taxon>Bacillati</taxon>
        <taxon>Actinomycetota</taxon>
        <taxon>Actinomycetes</taxon>
        <taxon>Streptosporangiales</taxon>
        <taxon>Thermomonosporaceae</taxon>
        <taxon>Actinomadura</taxon>
    </lineage>
</organism>
<evidence type="ECO:0000256" key="1">
    <source>
        <dbReference type="SAM" id="MobiDB-lite"/>
    </source>
</evidence>
<name>A0ABT0G9K8_9ACTN</name>
<accession>A0ABT0G9K8</accession>
<feature type="compositionally biased region" description="Gly residues" evidence="1">
    <location>
        <begin position="215"/>
        <end position="241"/>
    </location>
</feature>
<gene>
    <name evidence="3" type="ORF">MF672_046935</name>
</gene>
<feature type="compositionally biased region" description="Polar residues" evidence="1">
    <location>
        <begin position="332"/>
        <end position="343"/>
    </location>
</feature>
<dbReference type="Proteomes" id="UP001317259">
    <property type="component" value="Unassembled WGS sequence"/>
</dbReference>
<comment type="caution">
    <text evidence="3">The sequence shown here is derived from an EMBL/GenBank/DDBJ whole genome shotgun (WGS) entry which is preliminary data.</text>
</comment>
<feature type="compositionally biased region" description="Pro residues" evidence="1">
    <location>
        <begin position="352"/>
        <end position="364"/>
    </location>
</feature>
<feature type="compositionally biased region" description="Low complexity" evidence="1">
    <location>
        <begin position="242"/>
        <end position="280"/>
    </location>
</feature>
<keyword evidence="4" id="KW-1185">Reference proteome</keyword>
<protein>
    <recommendedName>
        <fullName evidence="2">Outer membrane channel protein CpnT-like N-terminal domain-containing protein</fullName>
    </recommendedName>
</protein>
<evidence type="ECO:0000313" key="4">
    <source>
        <dbReference type="Proteomes" id="UP001317259"/>
    </source>
</evidence>
<dbReference type="InterPro" id="IPR036689">
    <property type="entry name" value="ESAT-6-like_sf"/>
</dbReference>
<reference evidence="3 4" key="1">
    <citation type="submission" date="2022-04" db="EMBL/GenBank/DDBJ databases">
        <title>Genome draft of Actinomadura sp. ATCC 31491.</title>
        <authorList>
            <person name="Shi X."/>
            <person name="Du Y."/>
        </authorList>
    </citation>
    <scope>NUCLEOTIDE SEQUENCE [LARGE SCALE GENOMIC DNA]</scope>
    <source>
        <strain evidence="3 4">ATCC 31491</strain>
    </source>
</reference>
<proteinExistence type="predicted"/>
<feature type="compositionally biased region" description="Polar residues" evidence="1">
    <location>
        <begin position="291"/>
        <end position="300"/>
    </location>
</feature>
<dbReference type="Gene3D" id="1.10.287.1060">
    <property type="entry name" value="ESAT-6-like"/>
    <property type="match status" value="1"/>
</dbReference>
<dbReference type="RefSeq" id="WP_242373740.1">
    <property type="nucleotide sequence ID" value="NZ_JAKRKC020000003.1"/>
</dbReference>